<dbReference type="KEGG" id="gso:PH603_00315"/>
<dbReference type="Pfam" id="PF03352">
    <property type="entry name" value="Adenine_glyco"/>
    <property type="match status" value="1"/>
</dbReference>
<dbReference type="Gene3D" id="1.10.340.30">
    <property type="entry name" value="Hypothetical protein, domain 2"/>
    <property type="match status" value="1"/>
</dbReference>
<organism evidence="1 2">
    <name type="scientific">Gimibacter soli</name>
    <dbReference type="NCBI Taxonomy" id="3024400"/>
    <lineage>
        <taxon>Bacteria</taxon>
        <taxon>Pseudomonadati</taxon>
        <taxon>Pseudomonadota</taxon>
        <taxon>Alphaproteobacteria</taxon>
        <taxon>Kordiimonadales</taxon>
        <taxon>Temperatibacteraceae</taxon>
        <taxon>Gimibacter</taxon>
    </lineage>
</organism>
<dbReference type="GO" id="GO:0006284">
    <property type="term" value="P:base-excision repair"/>
    <property type="evidence" value="ECO:0007669"/>
    <property type="project" value="InterPro"/>
</dbReference>
<keyword evidence="1" id="KW-0326">Glycosidase</keyword>
<keyword evidence="2" id="KW-1185">Reference proteome</keyword>
<proteinExistence type="predicted"/>
<dbReference type="GO" id="GO:0008725">
    <property type="term" value="F:DNA-3-methyladenine glycosylase activity"/>
    <property type="evidence" value="ECO:0007669"/>
    <property type="project" value="UniProtKB-EC"/>
</dbReference>
<accession>A0AAE9XTR1</accession>
<protein>
    <submittedName>
        <fullName evidence="1">DNA-3-methyladenine glycosylase I</fullName>
        <ecNumber evidence="1">3.2.2.20</ecNumber>
    </submittedName>
</protein>
<dbReference type="AlphaFoldDB" id="A0AAE9XTR1"/>
<gene>
    <name evidence="1" type="ORF">PH603_00315</name>
</gene>
<dbReference type="PANTHER" id="PTHR30037">
    <property type="entry name" value="DNA-3-METHYLADENINE GLYCOSYLASE 1"/>
    <property type="match status" value="1"/>
</dbReference>
<dbReference type="InterPro" id="IPR011257">
    <property type="entry name" value="DNA_glycosylase"/>
</dbReference>
<dbReference type="EMBL" id="CP116805">
    <property type="protein sequence ID" value="WCL54200.1"/>
    <property type="molecule type" value="Genomic_DNA"/>
</dbReference>
<dbReference type="InterPro" id="IPR052891">
    <property type="entry name" value="DNA-3mA_glycosylase"/>
</dbReference>
<reference evidence="1" key="1">
    <citation type="submission" date="2023-01" db="EMBL/GenBank/DDBJ databases">
        <title>The genome sequence of Kordiimonadaceae bacterium 6D33.</title>
        <authorList>
            <person name="Liu Y."/>
        </authorList>
    </citation>
    <scope>NUCLEOTIDE SEQUENCE</scope>
    <source>
        <strain evidence="1">6D33</strain>
    </source>
</reference>
<keyword evidence="1" id="KW-0378">Hydrolase</keyword>
<dbReference type="PANTHER" id="PTHR30037:SF3">
    <property type="entry name" value="BLR0857 PROTEIN"/>
    <property type="match status" value="1"/>
</dbReference>
<dbReference type="SUPFAM" id="SSF48150">
    <property type="entry name" value="DNA-glycosylase"/>
    <property type="match status" value="1"/>
</dbReference>
<evidence type="ECO:0000313" key="2">
    <source>
        <dbReference type="Proteomes" id="UP001217500"/>
    </source>
</evidence>
<dbReference type="EC" id="3.2.2.20" evidence="1"/>
<evidence type="ECO:0000313" key="1">
    <source>
        <dbReference type="EMBL" id="WCL54200.1"/>
    </source>
</evidence>
<dbReference type="Proteomes" id="UP001217500">
    <property type="component" value="Chromosome"/>
</dbReference>
<sequence length="223" mass="24333">MRSFDQIWAIAAKRKGGDAALAAKMPEIKTADELAATPDDRILAAMTRAVFSAGFSWQVIEHKWPGFEEAFEGFNPVRCMFLDDDDLGRLVSDTRIVRNGVKIRSVRENAAFLCALADEHGSAARAIADWPGSDFMGLLDMIKKRASRLGGTSGQYFLRFIGKDGFVLGRDVVAALVREGVVDKEPTSKAAKKAVQDAFNTWAVESGRPLAHISRVLAMSIDA</sequence>
<name>A0AAE9XTR1_9PROT</name>
<dbReference type="RefSeq" id="WP_289503919.1">
    <property type="nucleotide sequence ID" value="NZ_CP116805.1"/>
</dbReference>
<dbReference type="InterPro" id="IPR005019">
    <property type="entry name" value="Adenine_glyco"/>
</dbReference>